<reference evidence="1" key="1">
    <citation type="journal article" date="2015" name="Nature">
        <title>Complex archaea that bridge the gap between prokaryotes and eukaryotes.</title>
        <authorList>
            <person name="Spang A."/>
            <person name="Saw J.H."/>
            <person name="Jorgensen S.L."/>
            <person name="Zaremba-Niedzwiedzka K."/>
            <person name="Martijn J."/>
            <person name="Lind A.E."/>
            <person name="van Eijk R."/>
            <person name="Schleper C."/>
            <person name="Guy L."/>
            <person name="Ettema T.J."/>
        </authorList>
    </citation>
    <scope>NUCLEOTIDE SEQUENCE</scope>
</reference>
<protein>
    <submittedName>
        <fullName evidence="1">Uncharacterized protein</fullName>
    </submittedName>
</protein>
<proteinExistence type="predicted"/>
<organism evidence="1">
    <name type="scientific">marine sediment metagenome</name>
    <dbReference type="NCBI Taxonomy" id="412755"/>
    <lineage>
        <taxon>unclassified sequences</taxon>
        <taxon>metagenomes</taxon>
        <taxon>ecological metagenomes</taxon>
    </lineage>
</organism>
<name>A0A0F9T2J0_9ZZZZ</name>
<gene>
    <name evidence="1" type="ORF">LCGC14_0400190</name>
</gene>
<sequence length="128" mass="14383">MKGNNMGISIGIKEFDFPQWVTDIYNAMTPKDREVNTKANIYGICNKTDKGYKISPLIAGLSNRISVLPETKDVAVAIILADLHYPWAYLPGGLTTNYTCKHCDFKFDSSLKDPQCSSCHKFSWETKP</sequence>
<comment type="caution">
    <text evidence="1">The sequence shown here is derived from an EMBL/GenBank/DDBJ whole genome shotgun (WGS) entry which is preliminary data.</text>
</comment>
<accession>A0A0F9T2J0</accession>
<dbReference type="EMBL" id="LAZR01000343">
    <property type="protein sequence ID" value="KKN73444.1"/>
    <property type="molecule type" value="Genomic_DNA"/>
</dbReference>
<dbReference type="AlphaFoldDB" id="A0A0F9T2J0"/>
<evidence type="ECO:0000313" key="1">
    <source>
        <dbReference type="EMBL" id="KKN73444.1"/>
    </source>
</evidence>